<keyword evidence="1" id="KW-0732">Signal</keyword>
<sequence>MASTSVVTRLAPSLLAVWMLAAPASAQESISLRFAWPVENGRVTMRSSTVIEAQGMSNETSAEMSYAIEVEETADGLVLRYADYDFGDGTGVAMPFGDAADPELAERLTQLIQSANADIVVSHEGSFAGLAPDNSLDRMMATVDSINGEIMGALDTPQMQEMRSRLSDSATWEQQARIAWESLVEQWRGDWVVGEPRRRGTIYPLPFETEPVEIENELVVESLEGCRGAEGRCAAVVARTVSTRAAEQAMRSAIESMVESAGGGMSVEIVDLTLDVETYTLLHVGTMRPIAQESIITMSQVVAMMGTEVASSTVQTIDLTWDWGN</sequence>
<dbReference type="RefSeq" id="WP_405287395.1">
    <property type="nucleotide sequence ID" value="NZ_JBBHLI010000011.1"/>
</dbReference>
<reference evidence="2 3" key="1">
    <citation type="submission" date="2024-02" db="EMBL/GenBank/DDBJ databases">
        <title>A novel Gemmatimonadota bacterium.</title>
        <authorList>
            <person name="Du Z.-J."/>
            <person name="Ye Y.-Q."/>
        </authorList>
    </citation>
    <scope>NUCLEOTIDE SEQUENCE [LARGE SCALE GENOMIC DNA]</scope>
    <source>
        <strain evidence="2 3">DH-20</strain>
    </source>
</reference>
<feature type="signal peptide" evidence="1">
    <location>
        <begin position="1"/>
        <end position="26"/>
    </location>
</feature>
<evidence type="ECO:0008006" key="4">
    <source>
        <dbReference type="Google" id="ProtNLM"/>
    </source>
</evidence>
<gene>
    <name evidence="2" type="ORF">WI372_15325</name>
</gene>
<feature type="chain" id="PRO_5045098569" description="DUF541 domain-containing protein" evidence="1">
    <location>
        <begin position="27"/>
        <end position="325"/>
    </location>
</feature>
<keyword evidence="3" id="KW-1185">Reference proteome</keyword>
<organism evidence="2 3">
    <name type="scientific">Gaopeijia maritima</name>
    <dbReference type="NCBI Taxonomy" id="3119007"/>
    <lineage>
        <taxon>Bacteria</taxon>
        <taxon>Pseudomonadati</taxon>
        <taxon>Gemmatimonadota</taxon>
        <taxon>Longimicrobiia</taxon>
        <taxon>Gaopeijiales</taxon>
        <taxon>Gaopeijiaceae</taxon>
        <taxon>Gaopeijia</taxon>
    </lineage>
</organism>
<evidence type="ECO:0000256" key="1">
    <source>
        <dbReference type="SAM" id="SignalP"/>
    </source>
</evidence>
<evidence type="ECO:0000313" key="3">
    <source>
        <dbReference type="Proteomes" id="UP001484239"/>
    </source>
</evidence>
<dbReference type="EMBL" id="JBBHLI010000011">
    <property type="protein sequence ID" value="MEK9502363.1"/>
    <property type="molecule type" value="Genomic_DNA"/>
</dbReference>
<accession>A0ABU9ECA6</accession>
<proteinExistence type="predicted"/>
<evidence type="ECO:0000313" key="2">
    <source>
        <dbReference type="EMBL" id="MEK9502363.1"/>
    </source>
</evidence>
<dbReference type="Proteomes" id="UP001484239">
    <property type="component" value="Unassembled WGS sequence"/>
</dbReference>
<comment type="caution">
    <text evidence="2">The sequence shown here is derived from an EMBL/GenBank/DDBJ whole genome shotgun (WGS) entry which is preliminary data.</text>
</comment>
<protein>
    <recommendedName>
        <fullName evidence="4">DUF541 domain-containing protein</fullName>
    </recommendedName>
</protein>
<name>A0ABU9ECA6_9BACT</name>